<feature type="transmembrane region" description="Helical" evidence="6">
    <location>
        <begin position="84"/>
        <end position="109"/>
    </location>
</feature>
<keyword evidence="5 6" id="KW-0472">Membrane</keyword>
<dbReference type="Proteomes" id="UP000006727">
    <property type="component" value="Chromosome 16"/>
</dbReference>
<dbReference type="GO" id="GO:0022857">
    <property type="term" value="F:transmembrane transporter activity"/>
    <property type="evidence" value="ECO:0007669"/>
    <property type="project" value="InterPro"/>
</dbReference>
<dbReference type="EnsemblPlants" id="Pp3c16_20729V3.1">
    <property type="protein sequence ID" value="PAC:32986609.CDS.1"/>
    <property type="gene ID" value="Pp3c16_20729"/>
</dbReference>
<comment type="subcellular location">
    <subcellularLocation>
        <location evidence="1">Membrane</location>
        <topology evidence="1">Multi-pass membrane protein</topology>
    </subcellularLocation>
</comment>
<name>A0A2K1J9H3_PHYPA</name>
<evidence type="ECO:0000313" key="9">
    <source>
        <dbReference type="Proteomes" id="UP000006727"/>
    </source>
</evidence>
<gene>
    <name evidence="7" type="ORF">PHYPA_021284</name>
</gene>
<protein>
    <submittedName>
        <fullName evidence="7 8">Uncharacterized protein</fullName>
    </submittedName>
</protein>
<reference evidence="7 9" key="2">
    <citation type="journal article" date="2018" name="Plant J.">
        <title>The Physcomitrella patens chromosome-scale assembly reveals moss genome structure and evolution.</title>
        <authorList>
            <person name="Lang D."/>
            <person name="Ullrich K.K."/>
            <person name="Murat F."/>
            <person name="Fuchs J."/>
            <person name="Jenkins J."/>
            <person name="Haas F.B."/>
            <person name="Piednoel M."/>
            <person name="Gundlach H."/>
            <person name="Van Bel M."/>
            <person name="Meyberg R."/>
            <person name="Vives C."/>
            <person name="Morata J."/>
            <person name="Symeonidi A."/>
            <person name="Hiss M."/>
            <person name="Muchero W."/>
            <person name="Kamisugi Y."/>
            <person name="Saleh O."/>
            <person name="Blanc G."/>
            <person name="Decker E.L."/>
            <person name="van Gessel N."/>
            <person name="Grimwood J."/>
            <person name="Hayes R.D."/>
            <person name="Graham S.W."/>
            <person name="Gunter L.E."/>
            <person name="McDaniel S.F."/>
            <person name="Hoernstein S.N.W."/>
            <person name="Larsson A."/>
            <person name="Li F.W."/>
            <person name="Perroud P.F."/>
            <person name="Phillips J."/>
            <person name="Ranjan P."/>
            <person name="Rokshar D.S."/>
            <person name="Rothfels C.J."/>
            <person name="Schneider L."/>
            <person name="Shu S."/>
            <person name="Stevenson D.W."/>
            <person name="Thummler F."/>
            <person name="Tillich M."/>
            <person name="Villarreal Aguilar J.C."/>
            <person name="Widiez T."/>
            <person name="Wong G.K."/>
            <person name="Wymore A."/>
            <person name="Zhang Y."/>
            <person name="Zimmer A.D."/>
            <person name="Quatrano R.S."/>
            <person name="Mayer K.F.X."/>
            <person name="Goodstein D."/>
            <person name="Casacuberta J.M."/>
            <person name="Vandepoele K."/>
            <person name="Reski R."/>
            <person name="Cuming A.C."/>
            <person name="Tuskan G.A."/>
            <person name="Maumus F."/>
            <person name="Salse J."/>
            <person name="Schmutz J."/>
            <person name="Rensing S.A."/>
        </authorList>
    </citation>
    <scope>NUCLEOTIDE SEQUENCE [LARGE SCALE GENOMIC DNA]</scope>
    <source>
        <strain evidence="8 9">cv. Gransden 2004</strain>
    </source>
</reference>
<evidence type="ECO:0000256" key="6">
    <source>
        <dbReference type="SAM" id="Phobius"/>
    </source>
</evidence>
<dbReference type="InterPro" id="IPR000109">
    <property type="entry name" value="POT_fam"/>
</dbReference>
<dbReference type="Gramene" id="Pp3c16_20729V3.1">
    <property type="protein sequence ID" value="PAC:32986609.CDS.1"/>
    <property type="gene ID" value="Pp3c16_20729"/>
</dbReference>
<evidence type="ECO:0000313" key="8">
    <source>
        <dbReference type="EnsemblPlants" id="PAC:32986609.CDS.1"/>
    </source>
</evidence>
<evidence type="ECO:0000256" key="1">
    <source>
        <dbReference type="ARBA" id="ARBA00004141"/>
    </source>
</evidence>
<evidence type="ECO:0000256" key="2">
    <source>
        <dbReference type="ARBA" id="ARBA00005982"/>
    </source>
</evidence>
<evidence type="ECO:0000313" key="7">
    <source>
        <dbReference type="EMBL" id="PNR38173.1"/>
    </source>
</evidence>
<proteinExistence type="inferred from homology"/>
<reference evidence="7 9" key="1">
    <citation type="journal article" date="2008" name="Science">
        <title>The Physcomitrella genome reveals evolutionary insights into the conquest of land by plants.</title>
        <authorList>
            <person name="Rensing S."/>
            <person name="Lang D."/>
            <person name="Zimmer A."/>
            <person name="Terry A."/>
            <person name="Salamov A."/>
            <person name="Shapiro H."/>
            <person name="Nishiyama T."/>
            <person name="Perroud P.-F."/>
            <person name="Lindquist E."/>
            <person name="Kamisugi Y."/>
            <person name="Tanahashi T."/>
            <person name="Sakakibara K."/>
            <person name="Fujita T."/>
            <person name="Oishi K."/>
            <person name="Shin-I T."/>
            <person name="Kuroki Y."/>
            <person name="Toyoda A."/>
            <person name="Suzuki Y."/>
            <person name="Hashimoto A."/>
            <person name="Yamaguchi K."/>
            <person name="Sugano A."/>
            <person name="Kohara Y."/>
            <person name="Fujiyama A."/>
            <person name="Anterola A."/>
            <person name="Aoki S."/>
            <person name="Ashton N."/>
            <person name="Barbazuk W.B."/>
            <person name="Barker E."/>
            <person name="Bennetzen J."/>
            <person name="Bezanilla M."/>
            <person name="Blankenship R."/>
            <person name="Cho S.H."/>
            <person name="Dutcher S."/>
            <person name="Estelle M."/>
            <person name="Fawcett J.A."/>
            <person name="Gundlach H."/>
            <person name="Hanada K."/>
            <person name="Heyl A."/>
            <person name="Hicks K.A."/>
            <person name="Hugh J."/>
            <person name="Lohr M."/>
            <person name="Mayer K."/>
            <person name="Melkozernov A."/>
            <person name="Murata T."/>
            <person name="Nelson D."/>
            <person name="Pils B."/>
            <person name="Prigge M."/>
            <person name="Reiss B."/>
            <person name="Renner T."/>
            <person name="Rombauts S."/>
            <person name="Rushton P."/>
            <person name="Sanderfoot A."/>
            <person name="Schween G."/>
            <person name="Shiu S.-H."/>
            <person name="Stueber K."/>
            <person name="Theodoulou F.L."/>
            <person name="Tu H."/>
            <person name="Van de Peer Y."/>
            <person name="Verrier P.J."/>
            <person name="Waters E."/>
            <person name="Wood A."/>
            <person name="Yang L."/>
            <person name="Cove D."/>
            <person name="Cuming A."/>
            <person name="Hasebe M."/>
            <person name="Lucas S."/>
            <person name="Mishler D.B."/>
            <person name="Reski R."/>
            <person name="Grigoriev I."/>
            <person name="Quatrano R.S."/>
            <person name="Boore J.L."/>
        </authorList>
    </citation>
    <scope>NUCLEOTIDE SEQUENCE [LARGE SCALE GENOMIC DNA]</scope>
    <source>
        <strain evidence="8 9">cv. Gransden 2004</strain>
    </source>
</reference>
<organism evidence="7">
    <name type="scientific">Physcomitrium patens</name>
    <name type="common">Spreading-leaved earth moss</name>
    <name type="synonym">Physcomitrella patens</name>
    <dbReference type="NCBI Taxonomy" id="3218"/>
    <lineage>
        <taxon>Eukaryota</taxon>
        <taxon>Viridiplantae</taxon>
        <taxon>Streptophyta</taxon>
        <taxon>Embryophyta</taxon>
        <taxon>Bryophyta</taxon>
        <taxon>Bryophytina</taxon>
        <taxon>Bryopsida</taxon>
        <taxon>Funariidae</taxon>
        <taxon>Funariales</taxon>
        <taxon>Funariaceae</taxon>
        <taxon>Physcomitrium</taxon>
    </lineage>
</organism>
<comment type="similarity">
    <text evidence="2">Belongs to the major facilitator superfamily. Proton-dependent oligopeptide transporter (POT/PTR) (TC 2.A.17) family.</text>
</comment>
<evidence type="ECO:0000256" key="4">
    <source>
        <dbReference type="ARBA" id="ARBA00022989"/>
    </source>
</evidence>
<accession>A0A2K1J9H3</accession>
<keyword evidence="4 6" id="KW-1133">Transmembrane helix</keyword>
<reference evidence="8" key="3">
    <citation type="submission" date="2020-12" db="UniProtKB">
        <authorList>
            <consortium name="EnsemblPlants"/>
        </authorList>
    </citation>
    <scope>IDENTIFICATION</scope>
</reference>
<keyword evidence="9" id="KW-1185">Reference proteome</keyword>
<dbReference type="InterPro" id="IPR036259">
    <property type="entry name" value="MFS_trans_sf"/>
</dbReference>
<dbReference type="AlphaFoldDB" id="A0A2K1J9H3"/>
<evidence type="ECO:0000256" key="5">
    <source>
        <dbReference type="ARBA" id="ARBA00023136"/>
    </source>
</evidence>
<dbReference type="PANTHER" id="PTHR11654">
    <property type="entry name" value="OLIGOPEPTIDE TRANSPORTER-RELATED"/>
    <property type="match status" value="1"/>
</dbReference>
<evidence type="ECO:0000256" key="3">
    <source>
        <dbReference type="ARBA" id="ARBA00022692"/>
    </source>
</evidence>
<dbReference type="Gene3D" id="1.20.1250.20">
    <property type="entry name" value="MFS general substrate transporter like domains"/>
    <property type="match status" value="1"/>
</dbReference>
<dbReference type="InParanoid" id="A0A2K1J9H3"/>
<feature type="transmembrane region" description="Helical" evidence="6">
    <location>
        <begin position="129"/>
        <end position="151"/>
    </location>
</feature>
<sequence length="157" mass="17634">MLQRIDVGLALTTVAMVVAAIVEIKCLDVIKEHGLEDNPKVPVSVSAFWHLPQYIFGVAEIFVIISQIEFFYDQAPDDMQSIGTTLYTTNTAIGHFICTGIITIAVSVTSGKKGDWIVDYLNQCRIDKYYWLLATMDIINLVFCILVANWYTYKTAV</sequence>
<feature type="transmembrane region" description="Helical" evidence="6">
    <location>
        <begin position="50"/>
        <end position="72"/>
    </location>
</feature>
<dbReference type="GO" id="GO:0016020">
    <property type="term" value="C:membrane"/>
    <property type="evidence" value="ECO:0007669"/>
    <property type="project" value="UniProtKB-SubCell"/>
</dbReference>
<keyword evidence="3 6" id="KW-0812">Transmembrane</keyword>
<dbReference type="Pfam" id="PF00854">
    <property type="entry name" value="PTR2"/>
    <property type="match status" value="1"/>
</dbReference>
<dbReference type="EMBL" id="ABEU02000016">
    <property type="protein sequence ID" value="PNR38173.1"/>
    <property type="molecule type" value="Genomic_DNA"/>
</dbReference>